<dbReference type="EMBL" id="CP133720">
    <property type="protein sequence ID" value="WMW79538.1"/>
    <property type="molecule type" value="Genomic_DNA"/>
</dbReference>
<name>A0ABY9RE79_9BURK</name>
<sequence>MTIFGDISSFAIEAMIEPHLVPPSIPWGRMRIWCQGVSLGNFDDEHCGLDQSFDGLHDIANQLDSYWLDEFASMPPIEIIDLLDAHLFGWCGDEELEDERSLEELRKDVDRYGRFSIMTNWGEQFDGIEKPFILCPPTGAVHILSRGFDPDSNFTLLTTRADFISAVNNAYIWFQEQRHALSEPRHA</sequence>
<dbReference type="RefSeq" id="WP_309481034.1">
    <property type="nucleotide sequence ID" value="NZ_CP133720.1"/>
</dbReference>
<evidence type="ECO:0008006" key="3">
    <source>
        <dbReference type="Google" id="ProtNLM"/>
    </source>
</evidence>
<protein>
    <recommendedName>
        <fullName evidence="3">Knr4/Smi1-like domain-containing protein</fullName>
    </recommendedName>
</protein>
<reference evidence="1" key="1">
    <citation type="submission" date="2023-09" db="EMBL/GenBank/DDBJ databases">
        <title>Undibacterium sp. 20NA77.5 isolated from freshwater.</title>
        <authorList>
            <person name="Le V."/>
            <person name="Ko S.-R."/>
            <person name="Ahn C.-Y."/>
            <person name="Oh H.-M."/>
        </authorList>
    </citation>
    <scope>NUCLEOTIDE SEQUENCE</scope>
    <source>
        <strain evidence="1">20NA77.5</strain>
    </source>
</reference>
<organism evidence="1 2">
    <name type="scientific">Undibacterium cyanobacteriorum</name>
    <dbReference type="NCBI Taxonomy" id="3073561"/>
    <lineage>
        <taxon>Bacteria</taxon>
        <taxon>Pseudomonadati</taxon>
        <taxon>Pseudomonadota</taxon>
        <taxon>Betaproteobacteria</taxon>
        <taxon>Burkholderiales</taxon>
        <taxon>Oxalobacteraceae</taxon>
        <taxon>Undibacterium</taxon>
    </lineage>
</organism>
<gene>
    <name evidence="1" type="ORF">RF679_12870</name>
</gene>
<evidence type="ECO:0000313" key="2">
    <source>
        <dbReference type="Proteomes" id="UP001181355"/>
    </source>
</evidence>
<keyword evidence="2" id="KW-1185">Reference proteome</keyword>
<accession>A0ABY9RE79</accession>
<proteinExistence type="predicted"/>
<evidence type="ECO:0000313" key="1">
    <source>
        <dbReference type="EMBL" id="WMW79538.1"/>
    </source>
</evidence>
<dbReference type="Proteomes" id="UP001181355">
    <property type="component" value="Chromosome"/>
</dbReference>